<evidence type="ECO:0000256" key="1">
    <source>
        <dbReference type="ARBA" id="ARBA00008604"/>
    </source>
</evidence>
<dbReference type="FunFam" id="1.10.472.100:FF:000003">
    <property type="entry name" value="Presenilin"/>
    <property type="match status" value="1"/>
</dbReference>
<evidence type="ECO:0000313" key="14">
    <source>
        <dbReference type="EMBL" id="KAF2075112.1"/>
    </source>
</evidence>
<comment type="subcellular location">
    <subcellularLocation>
        <location evidence="12">Endoplasmic reticulum membrane</location>
        <topology evidence="12">Multi-pass membrane protein</topology>
    </subcellularLocation>
    <subcellularLocation>
        <location evidence="12">Golgi apparatus membrane</location>
        <topology evidence="12">Multi-pass membrane protein</topology>
    </subcellularLocation>
</comment>
<evidence type="ECO:0000256" key="2">
    <source>
        <dbReference type="ARBA" id="ARBA00022670"/>
    </source>
</evidence>
<evidence type="ECO:0000256" key="7">
    <source>
        <dbReference type="ARBA" id="ARBA00022989"/>
    </source>
</evidence>
<keyword evidence="5 12" id="KW-0256">Endoplasmic reticulum</keyword>
<dbReference type="GO" id="GO:0016485">
    <property type="term" value="P:protein processing"/>
    <property type="evidence" value="ECO:0007669"/>
    <property type="project" value="InterPro"/>
</dbReference>
<dbReference type="InterPro" id="IPR006639">
    <property type="entry name" value="Preselin/SPP"/>
</dbReference>
<dbReference type="GO" id="GO:0007219">
    <property type="term" value="P:Notch signaling pathway"/>
    <property type="evidence" value="ECO:0007669"/>
    <property type="project" value="UniProtKB-KW"/>
</dbReference>
<dbReference type="GO" id="GO:0044671">
    <property type="term" value="P:sorocarp spore cell differentiation"/>
    <property type="evidence" value="ECO:0007669"/>
    <property type="project" value="UniProtKB-ARBA"/>
</dbReference>
<dbReference type="GO" id="GO:0044351">
    <property type="term" value="P:macropinocytosis"/>
    <property type="evidence" value="ECO:0007669"/>
    <property type="project" value="UniProtKB-ARBA"/>
</dbReference>
<feature type="transmembrane region" description="Helical" evidence="12">
    <location>
        <begin position="253"/>
        <end position="272"/>
    </location>
</feature>
<feature type="region of interest" description="Disordered" evidence="13">
    <location>
        <begin position="1"/>
        <end position="60"/>
    </location>
</feature>
<evidence type="ECO:0000256" key="10">
    <source>
        <dbReference type="ARBA" id="ARBA00053367"/>
    </source>
</evidence>
<dbReference type="Pfam" id="PF01080">
    <property type="entry name" value="Presenilin"/>
    <property type="match status" value="2"/>
</dbReference>
<feature type="transmembrane region" description="Helical" evidence="12">
    <location>
        <begin position="205"/>
        <end position="225"/>
    </location>
</feature>
<dbReference type="OrthoDB" id="432970at2759"/>
<evidence type="ECO:0000256" key="5">
    <source>
        <dbReference type="ARBA" id="ARBA00022824"/>
    </source>
</evidence>
<comment type="function">
    <text evidence="10">Probable catalytic subunit of the gamma-secretase complex, an endoprotease complex that catalyzes the intramembrane cleavage of integral membrane proteins such as Notch receptors. Requires the other members of the gamma-secretase complex to have a protease activity.</text>
</comment>
<dbReference type="Gene3D" id="1.10.472.100">
    <property type="entry name" value="Presenilin"/>
    <property type="match status" value="1"/>
</dbReference>
<dbReference type="EC" id="3.4.23.-" evidence="12"/>
<comment type="similarity">
    <text evidence="1 12">Belongs to the peptidase A22A family.</text>
</comment>
<dbReference type="GO" id="GO:0000139">
    <property type="term" value="C:Golgi membrane"/>
    <property type="evidence" value="ECO:0007669"/>
    <property type="project" value="UniProtKB-SubCell"/>
</dbReference>
<dbReference type="GO" id="GO:0006509">
    <property type="term" value="P:membrane protein ectodomain proteolysis"/>
    <property type="evidence" value="ECO:0007669"/>
    <property type="project" value="TreeGrafter"/>
</dbReference>
<evidence type="ECO:0000256" key="6">
    <source>
        <dbReference type="ARBA" id="ARBA00022976"/>
    </source>
</evidence>
<feature type="transmembrane region" description="Helical" evidence="12">
    <location>
        <begin position="86"/>
        <end position="105"/>
    </location>
</feature>
<evidence type="ECO:0000313" key="15">
    <source>
        <dbReference type="Proteomes" id="UP000695562"/>
    </source>
</evidence>
<dbReference type="PRINTS" id="PR01072">
    <property type="entry name" value="PRESENILIN"/>
</dbReference>
<keyword evidence="6 12" id="KW-0914">Notch signaling pathway</keyword>
<dbReference type="GO" id="GO:0031149">
    <property type="term" value="P:sorocarp stalk cell differentiation"/>
    <property type="evidence" value="ECO:0007669"/>
    <property type="project" value="UniProtKB-ARBA"/>
</dbReference>
<dbReference type="GO" id="GO:0042500">
    <property type="term" value="F:aspartic endopeptidase activity, intramembrane cleaving"/>
    <property type="evidence" value="ECO:0007669"/>
    <property type="project" value="InterPro"/>
</dbReference>
<feature type="compositionally biased region" description="Low complexity" evidence="13">
    <location>
        <begin position="11"/>
        <end position="29"/>
    </location>
</feature>
<evidence type="ECO:0000256" key="3">
    <source>
        <dbReference type="ARBA" id="ARBA00022692"/>
    </source>
</evidence>
<proteinExistence type="inferred from homology"/>
<feature type="transmembrane region" description="Helical" evidence="12">
    <location>
        <begin position="358"/>
        <end position="381"/>
    </location>
</feature>
<keyword evidence="7 12" id="KW-1133">Transmembrane helix</keyword>
<keyword evidence="8 12" id="KW-0333">Golgi apparatus</keyword>
<accession>A0A8J4PWL0</accession>
<dbReference type="GO" id="GO:0055074">
    <property type="term" value="P:calcium ion homeostasis"/>
    <property type="evidence" value="ECO:0007669"/>
    <property type="project" value="UniProtKB-ARBA"/>
</dbReference>
<name>A0A8J4PWL0_9MYCE</name>
<evidence type="ECO:0000256" key="9">
    <source>
        <dbReference type="ARBA" id="ARBA00023136"/>
    </source>
</evidence>
<reference evidence="14" key="1">
    <citation type="submission" date="2020-01" db="EMBL/GenBank/DDBJ databases">
        <title>Development of genomics and gene disruption for Polysphondylium violaceum indicates a role for the polyketide synthase stlB in stalk morphogenesis.</title>
        <authorList>
            <person name="Narita B."/>
            <person name="Kawabe Y."/>
            <person name="Kin K."/>
            <person name="Saito T."/>
            <person name="Gibbs R."/>
            <person name="Kuspa A."/>
            <person name="Muzny D."/>
            <person name="Queller D."/>
            <person name="Richards S."/>
            <person name="Strassman J."/>
            <person name="Sucgang R."/>
            <person name="Worley K."/>
            <person name="Schaap P."/>
        </authorList>
    </citation>
    <scope>NUCLEOTIDE SEQUENCE</scope>
    <source>
        <strain evidence="14">QSvi11</strain>
    </source>
</reference>
<evidence type="ECO:0000256" key="13">
    <source>
        <dbReference type="SAM" id="MobiDB-lite"/>
    </source>
</evidence>
<comment type="subunit">
    <text evidence="11">Homodimer. Component of the gamma-secretase complex, a complex composed of a presenilin homodimer, nicastrin, aph1 and pen2.</text>
</comment>
<keyword evidence="15" id="KW-1185">Reference proteome</keyword>
<dbReference type="AlphaFoldDB" id="A0A8J4PWL0"/>
<organism evidence="14 15">
    <name type="scientific">Polysphondylium violaceum</name>
    <dbReference type="NCBI Taxonomy" id="133409"/>
    <lineage>
        <taxon>Eukaryota</taxon>
        <taxon>Amoebozoa</taxon>
        <taxon>Evosea</taxon>
        <taxon>Eumycetozoa</taxon>
        <taxon>Dictyostelia</taxon>
        <taxon>Dictyosteliales</taxon>
        <taxon>Dictyosteliaceae</taxon>
        <taxon>Polysphondylium</taxon>
    </lineage>
</organism>
<sequence length="391" mass="43078">MEMLERDIDDGTMPSSSSSPLDSPSTSSTNNASILRSTRQNKHNNDDDIENEESNLREETPLLEVAQESNQDEEDDQVTLQDFSDLIITVLTPVTITIALTVYAVRSFNNQTYIESTTAIGSIYTTFNSGGGGGGDTTFVDALISSLIFLGTLILTTVGFVLLYKYRCTIIIYGWLFLSVGSLLGSLGGYTLINILAINNMSLDWISFVFIVFNLTVGGILAIFWYCPQYLTQMYLILVSVLTAISFTKLPEWTALLLLALVAIYDLFAVLCPRGPLKVLLELAQERNETIPALIYETNKGSDSNLKLGLGDFIFYSVLIGRAALRDMATVFSCYVAVITGLFMTLLLLALFKKALPALPISIGFGIAFYFLSNIFLLPFVEKHSMVMAFV</sequence>
<dbReference type="SMART" id="SM00730">
    <property type="entry name" value="PSN"/>
    <property type="match status" value="1"/>
</dbReference>
<evidence type="ECO:0000256" key="12">
    <source>
        <dbReference type="RuleBase" id="RU361148"/>
    </source>
</evidence>
<keyword evidence="9 12" id="KW-0472">Membrane</keyword>
<dbReference type="GO" id="GO:0070765">
    <property type="term" value="C:gamma-secretase complex"/>
    <property type="evidence" value="ECO:0007669"/>
    <property type="project" value="TreeGrafter"/>
</dbReference>
<feature type="transmembrane region" description="Helical" evidence="12">
    <location>
        <begin position="230"/>
        <end position="247"/>
    </location>
</feature>
<dbReference type="PANTHER" id="PTHR10202">
    <property type="entry name" value="PRESENILIN"/>
    <property type="match status" value="1"/>
</dbReference>
<dbReference type="GO" id="GO:0034205">
    <property type="term" value="P:amyloid-beta formation"/>
    <property type="evidence" value="ECO:0007669"/>
    <property type="project" value="TreeGrafter"/>
</dbReference>
<keyword evidence="4 12" id="KW-0378">Hydrolase</keyword>
<keyword evidence="3 12" id="KW-0812">Transmembrane</keyword>
<protein>
    <recommendedName>
        <fullName evidence="12">Presenilin</fullName>
        <ecNumber evidence="12">3.4.23.-</ecNumber>
    </recommendedName>
</protein>
<dbReference type="GO" id="GO:0106070">
    <property type="term" value="P:regulation of adenylate cyclase-activating G protein-coupled receptor signaling pathway"/>
    <property type="evidence" value="ECO:0007669"/>
    <property type="project" value="UniProtKB-ARBA"/>
</dbReference>
<evidence type="ECO:0000256" key="8">
    <source>
        <dbReference type="ARBA" id="ARBA00023034"/>
    </source>
</evidence>
<comment type="caution">
    <text evidence="14">The sequence shown here is derived from an EMBL/GenBank/DDBJ whole genome shotgun (WGS) entry which is preliminary data.</text>
</comment>
<feature type="transmembrane region" description="Helical" evidence="12">
    <location>
        <begin position="332"/>
        <end position="352"/>
    </location>
</feature>
<evidence type="ECO:0000256" key="11">
    <source>
        <dbReference type="ARBA" id="ARBA00066080"/>
    </source>
</evidence>
<dbReference type="Proteomes" id="UP000695562">
    <property type="component" value="Unassembled WGS sequence"/>
</dbReference>
<dbReference type="GO" id="GO:0006909">
    <property type="term" value="P:phagocytosis"/>
    <property type="evidence" value="ECO:0007669"/>
    <property type="project" value="UniProtKB-ARBA"/>
</dbReference>
<comment type="domain">
    <text evidence="12">The PAL motif is required for normal active site conformation.</text>
</comment>
<feature type="transmembrane region" description="Helical" evidence="12">
    <location>
        <begin position="142"/>
        <end position="163"/>
    </location>
</feature>
<comment type="function">
    <text evidence="12">Probable subunit of the gamma-secretase complex, an endoprotease complex that catalyzes the intramembrane cleavage of integral membrane proteins such as Notch receptors.</text>
</comment>
<dbReference type="InterPro" id="IPR042524">
    <property type="entry name" value="Presenilin_C"/>
</dbReference>
<keyword evidence="2 12" id="KW-0645">Protease</keyword>
<evidence type="ECO:0000256" key="4">
    <source>
        <dbReference type="ARBA" id="ARBA00022801"/>
    </source>
</evidence>
<dbReference type="EMBL" id="AJWJ01000114">
    <property type="protein sequence ID" value="KAF2075112.1"/>
    <property type="molecule type" value="Genomic_DNA"/>
</dbReference>
<dbReference type="PANTHER" id="PTHR10202:SF13">
    <property type="entry name" value="PRESENILIN HOMOLOG"/>
    <property type="match status" value="1"/>
</dbReference>
<dbReference type="GO" id="GO:0006914">
    <property type="term" value="P:autophagy"/>
    <property type="evidence" value="ECO:0007669"/>
    <property type="project" value="UniProtKB-ARBA"/>
</dbReference>
<dbReference type="GO" id="GO:0005789">
    <property type="term" value="C:endoplasmic reticulum membrane"/>
    <property type="evidence" value="ECO:0007669"/>
    <property type="project" value="UniProtKB-SubCell"/>
</dbReference>
<gene>
    <name evidence="14" type="ORF">CYY_003589</name>
</gene>
<feature type="transmembrane region" description="Helical" evidence="12">
    <location>
        <begin position="170"/>
        <end position="193"/>
    </location>
</feature>
<dbReference type="InterPro" id="IPR001108">
    <property type="entry name" value="Peptidase_A22A"/>
</dbReference>